<evidence type="ECO:0000256" key="7">
    <source>
        <dbReference type="PROSITE-ProRule" id="PRU00042"/>
    </source>
</evidence>
<dbReference type="GeneID" id="63844582"/>
<dbReference type="InterPro" id="IPR036236">
    <property type="entry name" value="Znf_C2H2_sf"/>
</dbReference>
<evidence type="ECO:0000256" key="6">
    <source>
        <dbReference type="ARBA" id="ARBA00023242"/>
    </source>
</evidence>
<name>A0A9P4GSE8_9PLEO</name>
<feature type="non-terminal residue" evidence="9">
    <location>
        <position position="59"/>
    </location>
</feature>
<evidence type="ECO:0000256" key="1">
    <source>
        <dbReference type="ARBA" id="ARBA00004123"/>
    </source>
</evidence>
<dbReference type="GO" id="GO:0000981">
    <property type="term" value="F:DNA-binding transcription factor activity, RNA polymerase II-specific"/>
    <property type="evidence" value="ECO:0007669"/>
    <property type="project" value="TreeGrafter"/>
</dbReference>
<evidence type="ECO:0000256" key="4">
    <source>
        <dbReference type="ARBA" id="ARBA00022771"/>
    </source>
</evidence>
<feature type="domain" description="C2H2-type" evidence="8">
    <location>
        <begin position="41"/>
        <end position="59"/>
    </location>
</feature>
<dbReference type="PANTHER" id="PTHR24394">
    <property type="entry name" value="ZINC FINGER PROTEIN"/>
    <property type="match status" value="1"/>
</dbReference>
<organism evidence="9 10">
    <name type="scientific">Cucurbitaria berberidis CBS 394.84</name>
    <dbReference type="NCBI Taxonomy" id="1168544"/>
    <lineage>
        <taxon>Eukaryota</taxon>
        <taxon>Fungi</taxon>
        <taxon>Dikarya</taxon>
        <taxon>Ascomycota</taxon>
        <taxon>Pezizomycotina</taxon>
        <taxon>Dothideomycetes</taxon>
        <taxon>Pleosporomycetidae</taxon>
        <taxon>Pleosporales</taxon>
        <taxon>Pleosporineae</taxon>
        <taxon>Cucurbitariaceae</taxon>
        <taxon>Cucurbitaria</taxon>
    </lineage>
</organism>
<keyword evidence="6" id="KW-0539">Nucleus</keyword>
<keyword evidence="3" id="KW-0677">Repeat</keyword>
<comment type="subcellular location">
    <subcellularLocation>
        <location evidence="1">Nucleus</location>
    </subcellularLocation>
</comment>
<dbReference type="PANTHER" id="PTHR24394:SF44">
    <property type="entry name" value="ZINC FINGER PROTEIN 271-LIKE"/>
    <property type="match status" value="1"/>
</dbReference>
<accession>A0A9P4GSE8</accession>
<dbReference type="SUPFAM" id="SSF57667">
    <property type="entry name" value="beta-beta-alpha zinc fingers"/>
    <property type="match status" value="1"/>
</dbReference>
<dbReference type="PROSITE" id="PS50157">
    <property type="entry name" value="ZINC_FINGER_C2H2_2"/>
    <property type="match status" value="2"/>
</dbReference>
<dbReference type="AlphaFoldDB" id="A0A9P4GSE8"/>
<dbReference type="Proteomes" id="UP000800039">
    <property type="component" value="Unassembled WGS sequence"/>
</dbReference>
<evidence type="ECO:0000313" key="9">
    <source>
        <dbReference type="EMBL" id="KAF1850890.1"/>
    </source>
</evidence>
<keyword evidence="10" id="KW-1185">Reference proteome</keyword>
<dbReference type="PROSITE" id="PS00028">
    <property type="entry name" value="ZINC_FINGER_C2H2_1"/>
    <property type="match status" value="1"/>
</dbReference>
<evidence type="ECO:0000256" key="5">
    <source>
        <dbReference type="ARBA" id="ARBA00022833"/>
    </source>
</evidence>
<gene>
    <name evidence="9" type="ORF">K460DRAFT_243743</name>
</gene>
<evidence type="ECO:0000259" key="8">
    <source>
        <dbReference type="PROSITE" id="PS50157"/>
    </source>
</evidence>
<sequence length="59" mass="6865">FNSATTKFAKAVHACTICGKTFTRNFPRQNHEINHLGKRPYECPECGKAFTQRNDRERH</sequence>
<evidence type="ECO:0000256" key="3">
    <source>
        <dbReference type="ARBA" id="ARBA00022737"/>
    </source>
</evidence>
<dbReference type="OrthoDB" id="21416at2759"/>
<dbReference type="Pfam" id="PF00096">
    <property type="entry name" value="zf-C2H2"/>
    <property type="match status" value="2"/>
</dbReference>
<keyword evidence="4 7" id="KW-0863">Zinc-finger</keyword>
<feature type="domain" description="C2H2-type" evidence="8">
    <location>
        <begin position="13"/>
        <end position="40"/>
    </location>
</feature>
<dbReference type="InterPro" id="IPR013087">
    <property type="entry name" value="Znf_C2H2_type"/>
</dbReference>
<feature type="non-terminal residue" evidence="9">
    <location>
        <position position="1"/>
    </location>
</feature>
<dbReference type="FunFam" id="3.30.160.60:FF:000218">
    <property type="entry name" value="Zinc finger protein 10"/>
    <property type="match status" value="1"/>
</dbReference>
<dbReference type="GO" id="GO:0008270">
    <property type="term" value="F:zinc ion binding"/>
    <property type="evidence" value="ECO:0007669"/>
    <property type="project" value="UniProtKB-KW"/>
</dbReference>
<dbReference type="EMBL" id="ML976614">
    <property type="protein sequence ID" value="KAF1850890.1"/>
    <property type="molecule type" value="Genomic_DNA"/>
</dbReference>
<comment type="caution">
    <text evidence="9">The sequence shown here is derived from an EMBL/GenBank/DDBJ whole genome shotgun (WGS) entry which is preliminary data.</text>
</comment>
<reference evidence="9" key="1">
    <citation type="submission" date="2020-01" db="EMBL/GenBank/DDBJ databases">
        <authorList>
            <consortium name="DOE Joint Genome Institute"/>
            <person name="Haridas S."/>
            <person name="Albert R."/>
            <person name="Binder M."/>
            <person name="Bloem J."/>
            <person name="Labutti K."/>
            <person name="Salamov A."/>
            <person name="Andreopoulos B."/>
            <person name="Baker S.E."/>
            <person name="Barry K."/>
            <person name="Bills G."/>
            <person name="Bluhm B.H."/>
            <person name="Cannon C."/>
            <person name="Castanera R."/>
            <person name="Culley D.E."/>
            <person name="Daum C."/>
            <person name="Ezra D."/>
            <person name="Gonzalez J.B."/>
            <person name="Henrissat B."/>
            <person name="Kuo A."/>
            <person name="Liang C."/>
            <person name="Lipzen A."/>
            <person name="Lutzoni F."/>
            <person name="Magnuson J."/>
            <person name="Mondo S."/>
            <person name="Nolan M."/>
            <person name="Ohm R."/>
            <person name="Pangilinan J."/>
            <person name="Park H.-J."/>
            <person name="Ramirez L."/>
            <person name="Alfaro M."/>
            <person name="Sun H."/>
            <person name="Tritt A."/>
            <person name="Yoshinaga Y."/>
            <person name="Zwiers L.-H."/>
            <person name="Turgeon B.G."/>
            <person name="Goodwin S.B."/>
            <person name="Spatafora J.W."/>
            <person name="Crous P.W."/>
            <person name="Grigoriev I.V."/>
        </authorList>
    </citation>
    <scope>NUCLEOTIDE SEQUENCE</scope>
    <source>
        <strain evidence="9">CBS 394.84</strain>
    </source>
</reference>
<protein>
    <recommendedName>
        <fullName evidence="8">C2H2-type domain-containing protein</fullName>
    </recommendedName>
</protein>
<evidence type="ECO:0000256" key="2">
    <source>
        <dbReference type="ARBA" id="ARBA00022723"/>
    </source>
</evidence>
<dbReference type="Gene3D" id="3.30.160.60">
    <property type="entry name" value="Classic Zinc Finger"/>
    <property type="match status" value="2"/>
</dbReference>
<evidence type="ECO:0000313" key="10">
    <source>
        <dbReference type="Proteomes" id="UP000800039"/>
    </source>
</evidence>
<dbReference type="GO" id="GO:0005634">
    <property type="term" value="C:nucleus"/>
    <property type="evidence" value="ECO:0007669"/>
    <property type="project" value="UniProtKB-SubCell"/>
</dbReference>
<keyword evidence="5" id="KW-0862">Zinc</keyword>
<proteinExistence type="predicted"/>
<keyword evidence="2" id="KW-0479">Metal-binding</keyword>
<dbReference type="RefSeq" id="XP_040793453.1">
    <property type="nucleotide sequence ID" value="XM_040927329.1"/>
</dbReference>